<evidence type="ECO:0000259" key="2">
    <source>
        <dbReference type="PROSITE" id="PS50181"/>
    </source>
</evidence>
<dbReference type="PANTHER" id="PTHR31482:SF18">
    <property type="entry name" value="ESTS AU081301(E20138)"/>
    <property type="match status" value="1"/>
</dbReference>
<feature type="signal peptide" evidence="1">
    <location>
        <begin position="1"/>
        <end position="17"/>
    </location>
</feature>
<feature type="domain" description="F-box" evidence="2">
    <location>
        <begin position="61"/>
        <end position="107"/>
    </location>
</feature>
<dbReference type="Proteomes" id="UP001054252">
    <property type="component" value="Unassembled WGS sequence"/>
</dbReference>
<keyword evidence="1" id="KW-0732">Signal</keyword>
<gene>
    <name evidence="3" type="ORF">SLEP1_g48339</name>
</gene>
<accession>A0AAV5LTB8</accession>
<name>A0AAV5LTB8_9ROSI</name>
<dbReference type="PROSITE" id="PS50181">
    <property type="entry name" value="FBOX"/>
    <property type="match status" value="1"/>
</dbReference>
<dbReference type="SMART" id="SM00256">
    <property type="entry name" value="FBOX"/>
    <property type="match status" value="1"/>
</dbReference>
<dbReference type="Pfam" id="PF00646">
    <property type="entry name" value="F-box"/>
    <property type="match status" value="1"/>
</dbReference>
<dbReference type="PANTHER" id="PTHR31482">
    <property type="entry name" value="ESTS AU081301(E20138)"/>
    <property type="match status" value="1"/>
</dbReference>
<protein>
    <recommendedName>
        <fullName evidence="2">F-box domain-containing protein</fullName>
    </recommendedName>
</protein>
<evidence type="ECO:0000313" key="3">
    <source>
        <dbReference type="EMBL" id="GKV40733.1"/>
    </source>
</evidence>
<dbReference type="Gene3D" id="1.20.1280.50">
    <property type="match status" value="1"/>
</dbReference>
<organism evidence="3 4">
    <name type="scientific">Rubroshorea leprosula</name>
    <dbReference type="NCBI Taxonomy" id="152421"/>
    <lineage>
        <taxon>Eukaryota</taxon>
        <taxon>Viridiplantae</taxon>
        <taxon>Streptophyta</taxon>
        <taxon>Embryophyta</taxon>
        <taxon>Tracheophyta</taxon>
        <taxon>Spermatophyta</taxon>
        <taxon>Magnoliopsida</taxon>
        <taxon>eudicotyledons</taxon>
        <taxon>Gunneridae</taxon>
        <taxon>Pentapetalae</taxon>
        <taxon>rosids</taxon>
        <taxon>malvids</taxon>
        <taxon>Malvales</taxon>
        <taxon>Dipterocarpaceae</taxon>
        <taxon>Rubroshorea</taxon>
    </lineage>
</organism>
<comment type="caution">
    <text evidence="3">The sequence shown here is derived from an EMBL/GenBank/DDBJ whole genome shotgun (WGS) entry which is preliminary data.</text>
</comment>
<feature type="chain" id="PRO_5043506889" description="F-box domain-containing protein" evidence="1">
    <location>
        <begin position="18"/>
        <end position="361"/>
    </location>
</feature>
<reference evidence="3 4" key="1">
    <citation type="journal article" date="2021" name="Commun. Biol.">
        <title>The genome of Shorea leprosula (Dipterocarpaceae) highlights the ecological relevance of drought in aseasonal tropical rainforests.</title>
        <authorList>
            <person name="Ng K.K.S."/>
            <person name="Kobayashi M.J."/>
            <person name="Fawcett J.A."/>
            <person name="Hatakeyama M."/>
            <person name="Paape T."/>
            <person name="Ng C.H."/>
            <person name="Ang C.C."/>
            <person name="Tnah L.H."/>
            <person name="Lee C.T."/>
            <person name="Nishiyama T."/>
            <person name="Sese J."/>
            <person name="O'Brien M.J."/>
            <person name="Copetti D."/>
            <person name="Mohd Noor M.I."/>
            <person name="Ong R.C."/>
            <person name="Putra M."/>
            <person name="Sireger I.Z."/>
            <person name="Indrioko S."/>
            <person name="Kosugi Y."/>
            <person name="Izuno A."/>
            <person name="Isagi Y."/>
            <person name="Lee S.L."/>
            <person name="Shimizu K.K."/>
        </authorList>
    </citation>
    <scope>NUCLEOTIDE SEQUENCE [LARGE SCALE GENOMIC DNA]</scope>
    <source>
        <strain evidence="3">214</strain>
    </source>
</reference>
<dbReference type="SUPFAM" id="SSF81383">
    <property type="entry name" value="F-box domain"/>
    <property type="match status" value="1"/>
</dbReference>
<dbReference type="InterPro" id="IPR036047">
    <property type="entry name" value="F-box-like_dom_sf"/>
</dbReference>
<evidence type="ECO:0000313" key="4">
    <source>
        <dbReference type="Proteomes" id="UP001054252"/>
    </source>
</evidence>
<sequence>MLIFLVSFFSVILLSKSFPFKNGAKMELYFVPWFFDRLKKKGFGSKVENVKEKEKEEEKGKVSLLDLPELTLECILDRLSPAELCAMAGVCSSLRERCCSDHLWEKHMKQRWGRVIGDAAHREWKGHLVFRRKSSEPCSRSKKKGFLRILFNTILPEKGADGRRTSTPADSVMAWYISLETGEFWFPAQVYNRENGHAGFMLSCYDAKLKYNLRTDNFQARYSAQGRAIEENISWDRVRVAPMDTPSHDLHTSDCLHDLKPGDHVEIQWRRSKEFPYGWWYGVVGHLESCDGNENHCHCRFRETVMLEFRQYPAGSRWRNTTVNRKDHREVGNEADGFYGGMRKLYKEEEISMWKRLWPSQ</sequence>
<dbReference type="AlphaFoldDB" id="A0AAV5LTB8"/>
<proteinExistence type="predicted"/>
<dbReference type="EMBL" id="BPVZ01000144">
    <property type="protein sequence ID" value="GKV40733.1"/>
    <property type="molecule type" value="Genomic_DNA"/>
</dbReference>
<evidence type="ECO:0000256" key="1">
    <source>
        <dbReference type="SAM" id="SignalP"/>
    </source>
</evidence>
<keyword evidence="4" id="KW-1185">Reference proteome</keyword>
<dbReference type="InterPro" id="IPR001810">
    <property type="entry name" value="F-box_dom"/>
</dbReference>